<evidence type="ECO:0000256" key="9">
    <source>
        <dbReference type="PROSITE-ProRule" id="PRU01248"/>
    </source>
</evidence>
<evidence type="ECO:0000313" key="12">
    <source>
        <dbReference type="EMBL" id="SHF50074.1"/>
    </source>
</evidence>
<dbReference type="SUPFAM" id="SSF56349">
    <property type="entry name" value="DNA breaking-rejoining enzymes"/>
    <property type="match status" value="1"/>
</dbReference>
<dbReference type="PROSITE" id="PS51900">
    <property type="entry name" value="CB"/>
    <property type="match status" value="1"/>
</dbReference>
<dbReference type="Gene3D" id="1.10.150.130">
    <property type="match status" value="1"/>
</dbReference>
<dbReference type="PANTHER" id="PTHR30349">
    <property type="entry name" value="PHAGE INTEGRASE-RELATED"/>
    <property type="match status" value="1"/>
</dbReference>
<dbReference type="AlphaFoldDB" id="A0A1M5C5N1"/>
<keyword evidence="6 9" id="KW-0238">DNA-binding</keyword>
<dbReference type="InterPro" id="IPR013762">
    <property type="entry name" value="Integrase-like_cat_sf"/>
</dbReference>
<keyword evidence="8" id="KW-0131">Cell cycle</keyword>
<reference evidence="12 13" key="1">
    <citation type="submission" date="2016-11" db="EMBL/GenBank/DDBJ databases">
        <authorList>
            <person name="Jaros S."/>
            <person name="Januszkiewicz K."/>
            <person name="Wedrychowicz H."/>
        </authorList>
    </citation>
    <scope>NUCLEOTIDE SEQUENCE [LARGE SCALE GENOMIC DNA]</scope>
    <source>
        <strain evidence="12 13">DSM 17459</strain>
    </source>
</reference>
<dbReference type="Proteomes" id="UP000184245">
    <property type="component" value="Unassembled WGS sequence"/>
</dbReference>
<sequence length="355" mass="41105">MKQEKMTYRELTDTENILKLREVLHTLPDFTRDFFRSISTTTTTKTRISYAYDIRIFFQFLLDENPAFKNMKMTEFQLEVLDQIKAIDIEEYLEYLKAYRDHDNLDQIVTNGERGLKRKISALRSFYAYYYKMEMIQTNPTVLVDIPKIHDKTITRLDADEVALLLDYIEHAGDTLSGQKKAYYEKTKTRDLALVTLLLGTGIRVSECVGLDIEDVDFKNNGIKVVRKGGNEMIIYFGPEVEKALKSYLEERSHITPLPGHEHALFYSTQKKRMGVKAVENLVKKYAQQVTTTKHITPHKLRSTYGTALYQETGDIYLVADVLGHKDVNTTKKHYAAMDDARRRKAATAVKLRES</sequence>
<evidence type="ECO:0000259" key="11">
    <source>
        <dbReference type="PROSITE" id="PS51900"/>
    </source>
</evidence>
<gene>
    <name evidence="12" type="ORF">SAMN02745158_03985</name>
</gene>
<dbReference type="GO" id="GO:0015074">
    <property type="term" value="P:DNA integration"/>
    <property type="evidence" value="ECO:0007669"/>
    <property type="project" value="UniProtKB-KW"/>
</dbReference>
<comment type="subcellular location">
    <subcellularLocation>
        <location evidence="1">Cytoplasm</location>
    </subcellularLocation>
</comment>
<dbReference type="InterPro" id="IPR010998">
    <property type="entry name" value="Integrase_recombinase_N"/>
</dbReference>
<keyword evidence="13" id="KW-1185">Reference proteome</keyword>
<name>A0A1M5C5N1_9CLOT</name>
<proteinExistence type="predicted"/>
<dbReference type="GO" id="GO:0051301">
    <property type="term" value="P:cell division"/>
    <property type="evidence" value="ECO:0007669"/>
    <property type="project" value="UniProtKB-KW"/>
</dbReference>
<dbReference type="GO" id="GO:0007059">
    <property type="term" value="P:chromosome segregation"/>
    <property type="evidence" value="ECO:0007669"/>
    <property type="project" value="UniProtKB-KW"/>
</dbReference>
<protein>
    <submittedName>
        <fullName evidence="12">Site-specific recombinase XerD</fullName>
    </submittedName>
</protein>
<dbReference type="GO" id="GO:0003677">
    <property type="term" value="F:DNA binding"/>
    <property type="evidence" value="ECO:0007669"/>
    <property type="project" value="UniProtKB-UniRule"/>
</dbReference>
<feature type="domain" description="Core-binding (CB)" evidence="11">
    <location>
        <begin position="25"/>
        <end position="131"/>
    </location>
</feature>
<dbReference type="InterPro" id="IPR044068">
    <property type="entry name" value="CB"/>
</dbReference>
<evidence type="ECO:0000256" key="1">
    <source>
        <dbReference type="ARBA" id="ARBA00004496"/>
    </source>
</evidence>
<keyword evidence="4" id="KW-0159">Chromosome partition</keyword>
<keyword evidence="3" id="KW-0132">Cell division</keyword>
<evidence type="ECO:0000256" key="3">
    <source>
        <dbReference type="ARBA" id="ARBA00022618"/>
    </source>
</evidence>
<dbReference type="InterPro" id="IPR011010">
    <property type="entry name" value="DNA_brk_join_enz"/>
</dbReference>
<dbReference type="STRING" id="1122155.SAMN02745158_03985"/>
<dbReference type="Pfam" id="PF00589">
    <property type="entry name" value="Phage_integrase"/>
    <property type="match status" value="1"/>
</dbReference>
<dbReference type="EMBL" id="FQVI01000034">
    <property type="protein sequence ID" value="SHF50074.1"/>
    <property type="molecule type" value="Genomic_DNA"/>
</dbReference>
<dbReference type="Gene3D" id="1.10.443.10">
    <property type="entry name" value="Intergrase catalytic core"/>
    <property type="match status" value="1"/>
</dbReference>
<accession>A0A1M5C5N1</accession>
<evidence type="ECO:0000256" key="7">
    <source>
        <dbReference type="ARBA" id="ARBA00023172"/>
    </source>
</evidence>
<evidence type="ECO:0000256" key="6">
    <source>
        <dbReference type="ARBA" id="ARBA00023125"/>
    </source>
</evidence>
<dbReference type="GO" id="GO:0006310">
    <property type="term" value="P:DNA recombination"/>
    <property type="evidence" value="ECO:0007669"/>
    <property type="project" value="UniProtKB-KW"/>
</dbReference>
<dbReference type="PANTHER" id="PTHR30349:SF77">
    <property type="entry name" value="TYROSINE RECOMBINASE XERC"/>
    <property type="match status" value="1"/>
</dbReference>
<dbReference type="GO" id="GO:0005737">
    <property type="term" value="C:cytoplasm"/>
    <property type="evidence" value="ECO:0007669"/>
    <property type="project" value="UniProtKB-SubCell"/>
</dbReference>
<organism evidence="12 13">
    <name type="scientific">Lactonifactor longoviformis DSM 17459</name>
    <dbReference type="NCBI Taxonomy" id="1122155"/>
    <lineage>
        <taxon>Bacteria</taxon>
        <taxon>Bacillati</taxon>
        <taxon>Bacillota</taxon>
        <taxon>Clostridia</taxon>
        <taxon>Eubacteriales</taxon>
        <taxon>Clostridiaceae</taxon>
        <taxon>Lactonifactor</taxon>
    </lineage>
</organism>
<evidence type="ECO:0000256" key="4">
    <source>
        <dbReference type="ARBA" id="ARBA00022829"/>
    </source>
</evidence>
<dbReference type="OrthoDB" id="283809at2"/>
<dbReference type="InterPro" id="IPR002104">
    <property type="entry name" value="Integrase_catalytic"/>
</dbReference>
<dbReference type="PROSITE" id="PS51898">
    <property type="entry name" value="TYR_RECOMBINASE"/>
    <property type="match status" value="1"/>
</dbReference>
<evidence type="ECO:0000313" key="13">
    <source>
        <dbReference type="Proteomes" id="UP000184245"/>
    </source>
</evidence>
<keyword evidence="2" id="KW-0963">Cytoplasm</keyword>
<evidence type="ECO:0000256" key="5">
    <source>
        <dbReference type="ARBA" id="ARBA00022908"/>
    </source>
</evidence>
<dbReference type="InterPro" id="IPR050090">
    <property type="entry name" value="Tyrosine_recombinase_XerCD"/>
</dbReference>
<evidence type="ECO:0000256" key="8">
    <source>
        <dbReference type="ARBA" id="ARBA00023306"/>
    </source>
</evidence>
<evidence type="ECO:0000259" key="10">
    <source>
        <dbReference type="PROSITE" id="PS51898"/>
    </source>
</evidence>
<keyword evidence="7" id="KW-0233">DNA recombination</keyword>
<evidence type="ECO:0000256" key="2">
    <source>
        <dbReference type="ARBA" id="ARBA00022490"/>
    </source>
</evidence>
<feature type="domain" description="Tyr recombinase" evidence="10">
    <location>
        <begin position="152"/>
        <end position="348"/>
    </location>
</feature>
<keyword evidence="5" id="KW-0229">DNA integration</keyword>